<evidence type="ECO:0000256" key="1">
    <source>
        <dbReference type="SAM" id="MobiDB-lite"/>
    </source>
</evidence>
<reference evidence="3" key="1">
    <citation type="submission" date="2013-12" db="EMBL/GenBank/DDBJ databases">
        <authorList>
            <person name="Omoto C.K."/>
            <person name="Sibley D."/>
            <person name="Venepally P."/>
            <person name="Hadjithomas M."/>
            <person name="Karamycheva S."/>
            <person name="Brunk B."/>
            <person name="Roos D."/>
            <person name="Caler E."/>
            <person name="Lorenzi H."/>
        </authorList>
    </citation>
    <scope>NUCLEOTIDE SEQUENCE</scope>
</reference>
<protein>
    <submittedName>
        <fullName evidence="3">PX domain protein</fullName>
    </submittedName>
</protein>
<dbReference type="Proteomes" id="UP000019763">
    <property type="component" value="Unassembled WGS sequence"/>
</dbReference>
<evidence type="ECO:0000313" key="3">
    <source>
        <dbReference type="EMBL" id="EZG58709.1"/>
    </source>
</evidence>
<proteinExistence type="predicted"/>
<dbReference type="SUPFAM" id="SSF64268">
    <property type="entry name" value="PX domain"/>
    <property type="match status" value="1"/>
</dbReference>
<sequence>MHYGQCTTVNALRSMHYGQCTTANALRSMHYGQRTTLSILEKRFSEFHALHNSLFAKGYGNLPTLPSKTLTRPNDPGTAEQRQQRLNGYLRTLCVRPDIRQSETLIKFLRLDLDLPPQVPLPLPLEIWTMTHSSDFGAFSVMDFGDGGPISQHKVPLFVCAMSDTTALSKLGKAWSVIDPEYVGALAIYRPVLNTVTESPVSNFVPGNSVEDPLKFVPMFTRQAQKRICIARFIPTANKAQLLLVGDGEGLLSVYEIRVTSATTAELSVLSTCEMHIKAAISQVVDLNGIFGSVGADNGLRIFEPDLTNYQLKICSMGKVSKPLKHPKETLTSICLLSGQFILRPLRLQSTNSPVDATASVASEYIKLRTLIGTNCGQLLLYDTEEPLPKFVGAINLGKVIRYIENPFNDKEEEDIVLGNSITHMQMLRFTCRTAVDSPQTTQRLSGPGDVSGSGNVSGPGDVSGSGDVAGSGDLLSGPQYSQSEVGPIVTEKQSLVVSIRGLILLLNPCLVAGRDITEEINNLYRCLTSSVDPAYNPIYNHYVWKVLECPMESYHKATVTAMCAWGHLLFCSYQRGVCVFDLSEGELLSCLDQSRWGTIRKLQVMPIPSSSSATGGSYALFAATSLGGLRVLNIDCLSHSRIWRDGTKSEMPITPYGAVSYEESLGNLSGGGAPMPLGQVTGPSLGPPSGSINLSPRGSSECAALTLADEIDEIYSAFRPIKI</sequence>
<evidence type="ECO:0000313" key="4">
    <source>
        <dbReference type="Proteomes" id="UP000019763"/>
    </source>
</evidence>
<dbReference type="GO" id="GO:0035091">
    <property type="term" value="F:phosphatidylinositol binding"/>
    <property type="evidence" value="ECO:0007669"/>
    <property type="project" value="InterPro"/>
</dbReference>
<dbReference type="SUPFAM" id="SSF50978">
    <property type="entry name" value="WD40 repeat-like"/>
    <property type="match status" value="1"/>
</dbReference>
<keyword evidence="4" id="KW-1185">Reference proteome</keyword>
<dbReference type="PROSITE" id="PS50195">
    <property type="entry name" value="PX"/>
    <property type="match status" value="1"/>
</dbReference>
<accession>A0A023B552</accession>
<dbReference type="RefSeq" id="XP_011130944.1">
    <property type="nucleotide sequence ID" value="XM_011132642.1"/>
</dbReference>
<feature type="domain" description="PX" evidence="2">
    <location>
        <begin position="1"/>
        <end position="116"/>
    </location>
</feature>
<dbReference type="SMART" id="SM00312">
    <property type="entry name" value="PX"/>
    <property type="match status" value="1"/>
</dbReference>
<name>A0A023B552_GRENI</name>
<dbReference type="Gene3D" id="3.30.1520.10">
    <property type="entry name" value="Phox-like domain"/>
    <property type="match status" value="1"/>
</dbReference>
<feature type="region of interest" description="Disordered" evidence="1">
    <location>
        <begin position="439"/>
        <end position="464"/>
    </location>
</feature>
<dbReference type="EMBL" id="AFNH02000703">
    <property type="protein sequence ID" value="EZG58709.1"/>
    <property type="molecule type" value="Genomic_DNA"/>
</dbReference>
<dbReference type="GeneID" id="22913360"/>
<dbReference type="InterPro" id="IPR036871">
    <property type="entry name" value="PX_dom_sf"/>
</dbReference>
<dbReference type="OrthoDB" id="430293at2759"/>
<comment type="caution">
    <text evidence="3">The sequence shown here is derived from an EMBL/GenBank/DDBJ whole genome shotgun (WGS) entry which is preliminary data.</text>
</comment>
<dbReference type="Pfam" id="PF00787">
    <property type="entry name" value="PX"/>
    <property type="match status" value="1"/>
</dbReference>
<feature type="compositionally biased region" description="Gly residues" evidence="1">
    <location>
        <begin position="450"/>
        <end position="464"/>
    </location>
</feature>
<dbReference type="InterPro" id="IPR001683">
    <property type="entry name" value="PX_dom"/>
</dbReference>
<evidence type="ECO:0000259" key="2">
    <source>
        <dbReference type="PROSITE" id="PS50195"/>
    </source>
</evidence>
<dbReference type="InterPro" id="IPR036322">
    <property type="entry name" value="WD40_repeat_dom_sf"/>
</dbReference>
<gene>
    <name evidence="3" type="ORF">GNI_094020</name>
</gene>
<dbReference type="CDD" id="cd06093">
    <property type="entry name" value="PX_domain"/>
    <property type="match status" value="1"/>
</dbReference>
<dbReference type="AlphaFoldDB" id="A0A023B552"/>
<dbReference type="eggNOG" id="ENOG502S4HI">
    <property type="taxonomic scope" value="Eukaryota"/>
</dbReference>
<organism evidence="3 4">
    <name type="scientific">Gregarina niphandrodes</name>
    <name type="common">Septate eugregarine</name>
    <dbReference type="NCBI Taxonomy" id="110365"/>
    <lineage>
        <taxon>Eukaryota</taxon>
        <taxon>Sar</taxon>
        <taxon>Alveolata</taxon>
        <taxon>Apicomplexa</taxon>
        <taxon>Conoidasida</taxon>
        <taxon>Gregarinasina</taxon>
        <taxon>Eugregarinorida</taxon>
        <taxon>Gregarinidae</taxon>
        <taxon>Gregarina</taxon>
    </lineage>
</organism>
<dbReference type="VEuPathDB" id="CryptoDB:GNI_094020"/>